<dbReference type="GO" id="GO:0003676">
    <property type="term" value="F:nucleic acid binding"/>
    <property type="evidence" value="ECO:0007669"/>
    <property type="project" value="InterPro"/>
</dbReference>
<comment type="caution">
    <text evidence="1">The sequence shown here is derived from an EMBL/GenBank/DDBJ whole genome shotgun (WGS) entry which is preliminary data.</text>
</comment>
<evidence type="ECO:0008006" key="3">
    <source>
        <dbReference type="Google" id="ProtNLM"/>
    </source>
</evidence>
<feature type="non-terminal residue" evidence="1">
    <location>
        <position position="1"/>
    </location>
</feature>
<name>A0A371HMT1_MUCPR</name>
<protein>
    <recommendedName>
        <fullName evidence="3">Reverse transcriptase domain-containing protein</fullName>
    </recommendedName>
</protein>
<reference evidence="1" key="1">
    <citation type="submission" date="2018-05" db="EMBL/GenBank/DDBJ databases">
        <title>Draft genome of Mucuna pruriens seed.</title>
        <authorList>
            <person name="Nnadi N.E."/>
            <person name="Vos R."/>
            <person name="Hasami M.H."/>
            <person name="Devisetty U.K."/>
            <person name="Aguiy J.C."/>
        </authorList>
    </citation>
    <scope>NUCLEOTIDE SEQUENCE [LARGE SCALE GENOMIC DNA]</scope>
    <source>
        <strain evidence="1">JCA_2017</strain>
    </source>
</reference>
<accession>A0A371HMT1</accession>
<dbReference type="InterPro" id="IPR036397">
    <property type="entry name" value="RNaseH_sf"/>
</dbReference>
<evidence type="ECO:0000313" key="1">
    <source>
        <dbReference type="EMBL" id="RDY04004.1"/>
    </source>
</evidence>
<sequence>MSPYKLLAGNNWLMQLDELEELCLGAYKRPMLYKGKTKKWHDKRIQQQEFQELEKVLLYSCYYSQHPKRNDWSQLLEDALWAHRTAYQTLLGMSLHRIVFGKAVKRCNLAFNQASKERKLQLQELNKLHLETYKNSKIYKEKVKCFHDNMILRKEFKVGQKVLVFNSHLKLITCKLHSKWDEPFVITNVFPYDIVEIRDETIDKIFK</sequence>
<feature type="non-terminal residue" evidence="1">
    <location>
        <position position="207"/>
    </location>
</feature>
<organism evidence="1 2">
    <name type="scientific">Mucuna pruriens</name>
    <name type="common">Velvet bean</name>
    <name type="synonym">Dolichos pruriens</name>
    <dbReference type="NCBI Taxonomy" id="157652"/>
    <lineage>
        <taxon>Eukaryota</taxon>
        <taxon>Viridiplantae</taxon>
        <taxon>Streptophyta</taxon>
        <taxon>Embryophyta</taxon>
        <taxon>Tracheophyta</taxon>
        <taxon>Spermatophyta</taxon>
        <taxon>Magnoliopsida</taxon>
        <taxon>eudicotyledons</taxon>
        <taxon>Gunneridae</taxon>
        <taxon>Pentapetalae</taxon>
        <taxon>rosids</taxon>
        <taxon>fabids</taxon>
        <taxon>Fabales</taxon>
        <taxon>Fabaceae</taxon>
        <taxon>Papilionoideae</taxon>
        <taxon>50 kb inversion clade</taxon>
        <taxon>NPAAA clade</taxon>
        <taxon>indigoferoid/millettioid clade</taxon>
        <taxon>Phaseoleae</taxon>
        <taxon>Mucuna</taxon>
    </lineage>
</organism>
<evidence type="ECO:0000313" key="2">
    <source>
        <dbReference type="Proteomes" id="UP000257109"/>
    </source>
</evidence>
<dbReference type="Proteomes" id="UP000257109">
    <property type="component" value="Unassembled WGS sequence"/>
</dbReference>
<proteinExistence type="predicted"/>
<dbReference type="Gene3D" id="3.30.420.10">
    <property type="entry name" value="Ribonuclease H-like superfamily/Ribonuclease H"/>
    <property type="match status" value="1"/>
</dbReference>
<gene>
    <name evidence="1" type="ORF">CR513_12342</name>
</gene>
<dbReference type="EMBL" id="QJKJ01002163">
    <property type="protein sequence ID" value="RDY04004.1"/>
    <property type="molecule type" value="Genomic_DNA"/>
</dbReference>
<dbReference type="AlphaFoldDB" id="A0A371HMT1"/>
<keyword evidence="2" id="KW-1185">Reference proteome</keyword>